<evidence type="ECO:0000256" key="1">
    <source>
        <dbReference type="SAM" id="Phobius"/>
    </source>
</evidence>
<proteinExistence type="predicted"/>
<feature type="transmembrane region" description="Helical" evidence="1">
    <location>
        <begin position="23"/>
        <end position="45"/>
    </location>
</feature>
<comment type="caution">
    <text evidence="2">The sequence shown here is derived from an EMBL/GenBank/DDBJ whole genome shotgun (WGS) entry which is preliminary data.</text>
</comment>
<gene>
    <name evidence="2" type="ORF">S06H3_35839</name>
</gene>
<dbReference type="AlphaFoldDB" id="X1M469"/>
<keyword evidence="1" id="KW-0812">Transmembrane</keyword>
<organism evidence="2">
    <name type="scientific">marine sediment metagenome</name>
    <dbReference type="NCBI Taxonomy" id="412755"/>
    <lineage>
        <taxon>unclassified sequences</taxon>
        <taxon>metagenomes</taxon>
        <taxon>ecological metagenomes</taxon>
    </lineage>
</organism>
<protein>
    <submittedName>
        <fullName evidence="2">Uncharacterized protein</fullName>
    </submittedName>
</protein>
<keyword evidence="1" id="KW-1133">Transmembrane helix</keyword>
<evidence type="ECO:0000313" key="2">
    <source>
        <dbReference type="EMBL" id="GAI26133.1"/>
    </source>
</evidence>
<keyword evidence="1" id="KW-0472">Membrane</keyword>
<accession>X1M469</accession>
<sequence>MASIIFLILKTFKVVECYILPDLAILCILIALDTISLTILIHAWLAGRRHKKSK</sequence>
<dbReference type="EMBL" id="BARV01021653">
    <property type="protein sequence ID" value="GAI26133.1"/>
    <property type="molecule type" value="Genomic_DNA"/>
</dbReference>
<name>X1M469_9ZZZZ</name>
<reference evidence="2" key="1">
    <citation type="journal article" date="2014" name="Front. Microbiol.">
        <title>High frequency of phylogenetically diverse reductive dehalogenase-homologous genes in deep subseafloor sedimentary metagenomes.</title>
        <authorList>
            <person name="Kawai M."/>
            <person name="Futagami T."/>
            <person name="Toyoda A."/>
            <person name="Takaki Y."/>
            <person name="Nishi S."/>
            <person name="Hori S."/>
            <person name="Arai W."/>
            <person name="Tsubouchi T."/>
            <person name="Morono Y."/>
            <person name="Uchiyama I."/>
            <person name="Ito T."/>
            <person name="Fujiyama A."/>
            <person name="Inagaki F."/>
            <person name="Takami H."/>
        </authorList>
    </citation>
    <scope>NUCLEOTIDE SEQUENCE</scope>
    <source>
        <strain evidence="2">Expedition CK06-06</strain>
    </source>
</reference>